<organism evidence="1">
    <name type="scientific">Streptomyces sp. Y1</name>
    <dbReference type="NCBI Taxonomy" id="3238634"/>
    <lineage>
        <taxon>Bacteria</taxon>
        <taxon>Bacillati</taxon>
        <taxon>Actinomycetota</taxon>
        <taxon>Actinomycetes</taxon>
        <taxon>Kitasatosporales</taxon>
        <taxon>Streptomycetaceae</taxon>
        <taxon>Streptomyces</taxon>
    </lineage>
</organism>
<dbReference type="EMBL" id="CP163445">
    <property type="protein sequence ID" value="XDQ82885.1"/>
    <property type="molecule type" value="Genomic_DNA"/>
</dbReference>
<gene>
    <name evidence="1" type="ORF">AB2U05_32500</name>
</gene>
<dbReference type="RefSeq" id="WP_369185124.1">
    <property type="nucleotide sequence ID" value="NZ_CP163445.1"/>
</dbReference>
<proteinExistence type="predicted"/>
<dbReference type="AlphaFoldDB" id="A0AB39TU93"/>
<protein>
    <recommendedName>
        <fullName evidence="2">HEAT repeat domain-containing protein</fullName>
    </recommendedName>
</protein>
<accession>A0AB39TU93</accession>
<reference evidence="1" key="1">
    <citation type="submission" date="2024-07" db="EMBL/GenBank/DDBJ databases">
        <authorList>
            <person name="Yu S.T."/>
        </authorList>
    </citation>
    <scope>NUCLEOTIDE SEQUENCE</scope>
    <source>
        <strain evidence="1">Y1</strain>
    </source>
</reference>
<evidence type="ECO:0000313" key="1">
    <source>
        <dbReference type="EMBL" id="XDQ82885.1"/>
    </source>
</evidence>
<name>A0AB39TU93_9ACTN</name>
<evidence type="ECO:0008006" key="2">
    <source>
        <dbReference type="Google" id="ProtNLM"/>
    </source>
</evidence>
<sequence>MLTAEMDGMDGMDGMDDTEALNHLHTGADYLRLAERTADPAVLGELARRAEYPFVWQAIARNAAAPTEALAALVGRRNSDHNDNRLTHLLAAHPAVTGAALDGLVESVAALLAEGERPYAAVLRLAARPELPAERIRALGRLPGASARLRRGITRALAARTAA</sequence>